<sequence length="148" mass="16166">MCTAENIYYTTCGCFSGHHITWLCPRSTITPGAGTICPAIDAQGVLRRPGKCLPCRRRDWQQQVLERLLPLPDAPPSVDSVSDRLTLLSAMIRRAVENSNANSNGKTEGEKGKDGQGKDEPGVVAEESTRDEVQQEVVETDSTAWHQG</sequence>
<accession>A0AAE0CYS5</accession>
<protein>
    <submittedName>
        <fullName evidence="2">Uncharacterized protein</fullName>
    </submittedName>
</protein>
<dbReference type="EMBL" id="VYYT01000665">
    <property type="protein sequence ID" value="KAK2730561.1"/>
    <property type="molecule type" value="Genomic_DNA"/>
</dbReference>
<proteinExistence type="predicted"/>
<gene>
    <name evidence="2" type="ORF">CKAH01_02389</name>
</gene>
<keyword evidence="3" id="KW-1185">Reference proteome</keyword>
<dbReference type="Proteomes" id="UP001281614">
    <property type="component" value="Unassembled WGS sequence"/>
</dbReference>
<dbReference type="AlphaFoldDB" id="A0AAE0CYS5"/>
<evidence type="ECO:0000313" key="3">
    <source>
        <dbReference type="Proteomes" id="UP001281614"/>
    </source>
</evidence>
<feature type="region of interest" description="Disordered" evidence="1">
    <location>
        <begin position="96"/>
        <end position="148"/>
    </location>
</feature>
<evidence type="ECO:0000256" key="1">
    <source>
        <dbReference type="SAM" id="MobiDB-lite"/>
    </source>
</evidence>
<name>A0AAE0CYS5_COLKA</name>
<organism evidence="2 3">
    <name type="scientific">Colletotrichum kahawae</name>
    <name type="common">Coffee berry disease fungus</name>
    <dbReference type="NCBI Taxonomy" id="34407"/>
    <lineage>
        <taxon>Eukaryota</taxon>
        <taxon>Fungi</taxon>
        <taxon>Dikarya</taxon>
        <taxon>Ascomycota</taxon>
        <taxon>Pezizomycotina</taxon>
        <taxon>Sordariomycetes</taxon>
        <taxon>Hypocreomycetidae</taxon>
        <taxon>Glomerellales</taxon>
        <taxon>Glomerellaceae</taxon>
        <taxon>Colletotrichum</taxon>
        <taxon>Colletotrichum gloeosporioides species complex</taxon>
    </lineage>
</organism>
<evidence type="ECO:0000313" key="2">
    <source>
        <dbReference type="EMBL" id="KAK2730561.1"/>
    </source>
</evidence>
<comment type="caution">
    <text evidence="2">The sequence shown here is derived from an EMBL/GenBank/DDBJ whole genome shotgun (WGS) entry which is preliminary data.</text>
</comment>
<reference evidence="2" key="1">
    <citation type="submission" date="2023-02" db="EMBL/GenBank/DDBJ databases">
        <title>Colletotrichum kahawae CIFC_Que2 genome sequencing and assembly.</title>
        <authorList>
            <person name="Baroncelli R."/>
        </authorList>
    </citation>
    <scope>NUCLEOTIDE SEQUENCE</scope>
    <source>
        <strain evidence="2">CIFC_Que2</strain>
    </source>
</reference>
<feature type="compositionally biased region" description="Basic and acidic residues" evidence="1">
    <location>
        <begin position="107"/>
        <end position="133"/>
    </location>
</feature>